<keyword evidence="4" id="KW-1185">Reference proteome</keyword>
<dbReference type="PANTHER" id="PTHR42818">
    <property type="entry name" value="SULFOPYRUVATE DECARBOXYLASE SUBUNIT ALPHA"/>
    <property type="match status" value="1"/>
</dbReference>
<evidence type="ECO:0000256" key="2">
    <source>
        <dbReference type="ARBA" id="ARBA00023239"/>
    </source>
</evidence>
<accession>A0A9D4M5S9</accession>
<keyword evidence="1" id="KW-0210">Decarboxylase</keyword>
<dbReference type="GO" id="GO:0016831">
    <property type="term" value="F:carboxy-lyase activity"/>
    <property type="evidence" value="ECO:0007669"/>
    <property type="project" value="UniProtKB-KW"/>
</dbReference>
<name>A0A9D4M5S9_DREPO</name>
<dbReference type="InterPro" id="IPR051818">
    <property type="entry name" value="TPP_dependent_decarboxylase"/>
</dbReference>
<keyword evidence="2" id="KW-0456">Lyase</keyword>
<evidence type="ECO:0000313" key="3">
    <source>
        <dbReference type="EMBL" id="KAH3869799.1"/>
    </source>
</evidence>
<dbReference type="InterPro" id="IPR029061">
    <property type="entry name" value="THDP-binding"/>
</dbReference>
<comment type="caution">
    <text evidence="3">The sequence shown here is derived from an EMBL/GenBank/DDBJ whole genome shotgun (WGS) entry which is preliminary data.</text>
</comment>
<dbReference type="AlphaFoldDB" id="A0A9D4M5S9"/>
<organism evidence="3 4">
    <name type="scientific">Dreissena polymorpha</name>
    <name type="common">Zebra mussel</name>
    <name type="synonym">Mytilus polymorpha</name>
    <dbReference type="NCBI Taxonomy" id="45954"/>
    <lineage>
        <taxon>Eukaryota</taxon>
        <taxon>Metazoa</taxon>
        <taxon>Spiralia</taxon>
        <taxon>Lophotrochozoa</taxon>
        <taxon>Mollusca</taxon>
        <taxon>Bivalvia</taxon>
        <taxon>Autobranchia</taxon>
        <taxon>Heteroconchia</taxon>
        <taxon>Euheterodonta</taxon>
        <taxon>Imparidentia</taxon>
        <taxon>Neoheterodontei</taxon>
        <taxon>Myida</taxon>
        <taxon>Dreissenoidea</taxon>
        <taxon>Dreissenidae</taxon>
        <taxon>Dreissena</taxon>
    </lineage>
</organism>
<dbReference type="SUPFAM" id="SSF52518">
    <property type="entry name" value="Thiamin diphosphate-binding fold (THDP-binding)"/>
    <property type="match status" value="1"/>
</dbReference>
<reference evidence="3" key="1">
    <citation type="journal article" date="2019" name="bioRxiv">
        <title>The Genome of the Zebra Mussel, Dreissena polymorpha: A Resource for Invasive Species Research.</title>
        <authorList>
            <person name="McCartney M.A."/>
            <person name="Auch B."/>
            <person name="Kono T."/>
            <person name="Mallez S."/>
            <person name="Zhang Y."/>
            <person name="Obille A."/>
            <person name="Becker A."/>
            <person name="Abrahante J.E."/>
            <person name="Garbe J."/>
            <person name="Badalamenti J.P."/>
            <person name="Herman A."/>
            <person name="Mangelson H."/>
            <person name="Liachko I."/>
            <person name="Sullivan S."/>
            <person name="Sone E.D."/>
            <person name="Koren S."/>
            <person name="Silverstein K.A.T."/>
            <person name="Beckman K.B."/>
            <person name="Gohl D.M."/>
        </authorList>
    </citation>
    <scope>NUCLEOTIDE SEQUENCE</scope>
    <source>
        <strain evidence="3">Duluth1</strain>
        <tissue evidence="3">Whole animal</tissue>
    </source>
</reference>
<dbReference type="EMBL" id="JAIWYP010000002">
    <property type="protein sequence ID" value="KAH3869799.1"/>
    <property type="molecule type" value="Genomic_DNA"/>
</dbReference>
<dbReference type="PANTHER" id="PTHR42818:SF1">
    <property type="entry name" value="SULFOPYRUVATE DECARBOXYLASE"/>
    <property type="match status" value="1"/>
</dbReference>
<evidence type="ECO:0000313" key="4">
    <source>
        <dbReference type="Proteomes" id="UP000828390"/>
    </source>
</evidence>
<proteinExistence type="predicted"/>
<protein>
    <submittedName>
        <fullName evidence="3">Uncharacterized protein</fullName>
    </submittedName>
</protein>
<dbReference type="Proteomes" id="UP000828390">
    <property type="component" value="Unassembled WGS sequence"/>
</dbReference>
<reference evidence="3" key="2">
    <citation type="submission" date="2020-11" db="EMBL/GenBank/DDBJ databases">
        <authorList>
            <person name="McCartney M.A."/>
            <person name="Auch B."/>
            <person name="Kono T."/>
            <person name="Mallez S."/>
            <person name="Becker A."/>
            <person name="Gohl D.M."/>
            <person name="Silverstein K.A.T."/>
            <person name="Koren S."/>
            <person name="Bechman K.B."/>
            <person name="Herman A."/>
            <person name="Abrahante J.E."/>
            <person name="Garbe J."/>
        </authorList>
    </citation>
    <scope>NUCLEOTIDE SEQUENCE</scope>
    <source>
        <strain evidence="3">Duluth1</strain>
        <tissue evidence="3">Whole animal</tissue>
    </source>
</reference>
<sequence length="61" mass="6415">MATIGQHGPENLKHVIINNGTHDSVGGQPTDAGSHDHFNFGAIVLGCGYREVGSSLLPNLY</sequence>
<gene>
    <name evidence="3" type="ORF">DPMN_032970</name>
</gene>
<evidence type="ECO:0000256" key="1">
    <source>
        <dbReference type="ARBA" id="ARBA00022793"/>
    </source>
</evidence>